<name>A0ABU8PAV4_9HYPH</name>
<feature type="transmembrane region" description="Helical" evidence="1">
    <location>
        <begin position="34"/>
        <end position="55"/>
    </location>
</feature>
<comment type="caution">
    <text evidence="2">The sequence shown here is derived from an EMBL/GenBank/DDBJ whole genome shotgun (WGS) entry which is preliminary data.</text>
</comment>
<sequence length="168" mass="19743">MEQQPKLDQTTEIALRSLNDLAMPEPVSWFPQTWGWGLFALILLVLILSYLALWYKRWLRNAYRREAMKQLKAIRIQFQDPDQRYVTAVSLVELVKRVAMVSWSRRSVAALSGENWVKFLAAHDGTHMSSLLSRFLNDLEYRDEFHPAFDDFDAVVNDTSKWVERHNV</sequence>
<keyword evidence="1" id="KW-0812">Transmembrane</keyword>
<proteinExistence type="predicted"/>
<evidence type="ECO:0000313" key="2">
    <source>
        <dbReference type="EMBL" id="MEJ5018774.1"/>
    </source>
</evidence>
<keyword evidence="3" id="KW-1185">Reference proteome</keyword>
<reference evidence="2 3" key="1">
    <citation type="submission" date="2023-12" db="EMBL/GenBank/DDBJ databases">
        <title>Gut-associated functions are favored during microbiome assembly across C. elegans life.</title>
        <authorList>
            <person name="Zimmermann J."/>
        </authorList>
    </citation>
    <scope>NUCLEOTIDE SEQUENCE [LARGE SCALE GENOMIC DNA]</scope>
    <source>
        <strain evidence="2 3">MYb71</strain>
    </source>
</reference>
<protein>
    <submittedName>
        <fullName evidence="2">DUF4381 domain-containing protein</fullName>
    </submittedName>
</protein>
<dbReference type="EMBL" id="JBBGZH010000001">
    <property type="protein sequence ID" value="MEJ5018774.1"/>
    <property type="molecule type" value="Genomic_DNA"/>
</dbReference>
<keyword evidence="1" id="KW-1133">Transmembrane helix</keyword>
<evidence type="ECO:0000313" key="3">
    <source>
        <dbReference type="Proteomes" id="UP001375812"/>
    </source>
</evidence>
<dbReference type="RefSeq" id="WP_105541338.1">
    <property type="nucleotide sequence ID" value="NZ_JBBGZH010000001.1"/>
</dbReference>
<dbReference type="InterPro" id="IPR025489">
    <property type="entry name" value="DUF4381"/>
</dbReference>
<accession>A0ABU8PAV4</accession>
<keyword evidence="1" id="KW-0472">Membrane</keyword>
<organism evidence="2 3">
    <name type="scientific">Ochrobactrum vermis</name>
    <dbReference type="NCBI Taxonomy" id="1827297"/>
    <lineage>
        <taxon>Bacteria</taxon>
        <taxon>Pseudomonadati</taxon>
        <taxon>Pseudomonadota</taxon>
        <taxon>Alphaproteobacteria</taxon>
        <taxon>Hyphomicrobiales</taxon>
        <taxon>Brucellaceae</taxon>
        <taxon>Brucella/Ochrobactrum group</taxon>
        <taxon>Ochrobactrum</taxon>
    </lineage>
</organism>
<dbReference type="Proteomes" id="UP001375812">
    <property type="component" value="Unassembled WGS sequence"/>
</dbReference>
<evidence type="ECO:0000256" key="1">
    <source>
        <dbReference type="SAM" id="Phobius"/>
    </source>
</evidence>
<gene>
    <name evidence="2" type="ORF">WH297_03325</name>
</gene>
<dbReference type="Pfam" id="PF14316">
    <property type="entry name" value="DUF4381"/>
    <property type="match status" value="1"/>
</dbReference>